<protein>
    <submittedName>
        <fullName evidence="2">Uncharacterized protein</fullName>
    </submittedName>
</protein>
<gene>
    <name evidence="2" type="ORF">CRENBAI_025500</name>
</gene>
<feature type="region of interest" description="Disordered" evidence="1">
    <location>
        <begin position="64"/>
        <end position="106"/>
    </location>
</feature>
<evidence type="ECO:0000313" key="2">
    <source>
        <dbReference type="EMBL" id="KAK5617872.1"/>
    </source>
</evidence>
<evidence type="ECO:0000313" key="3">
    <source>
        <dbReference type="Proteomes" id="UP001311232"/>
    </source>
</evidence>
<keyword evidence="3" id="KW-1185">Reference proteome</keyword>
<dbReference type="EMBL" id="JAHHUM010000659">
    <property type="protein sequence ID" value="KAK5617872.1"/>
    <property type="molecule type" value="Genomic_DNA"/>
</dbReference>
<feature type="non-terminal residue" evidence="2">
    <location>
        <position position="130"/>
    </location>
</feature>
<evidence type="ECO:0000256" key="1">
    <source>
        <dbReference type="SAM" id="MobiDB-lite"/>
    </source>
</evidence>
<name>A0AAV9S9H5_9TELE</name>
<dbReference type="Proteomes" id="UP001311232">
    <property type="component" value="Unassembled WGS sequence"/>
</dbReference>
<reference evidence="2 3" key="1">
    <citation type="submission" date="2021-06" db="EMBL/GenBank/DDBJ databases">
        <authorList>
            <person name="Palmer J.M."/>
        </authorList>
    </citation>
    <scope>NUCLEOTIDE SEQUENCE [LARGE SCALE GENOMIC DNA]</scope>
    <source>
        <strain evidence="2 3">MEX-2019</strain>
        <tissue evidence="2">Muscle</tissue>
    </source>
</reference>
<accession>A0AAV9S9H5</accession>
<feature type="region of interest" description="Disordered" evidence="1">
    <location>
        <begin position="1"/>
        <end position="28"/>
    </location>
</feature>
<sequence length="130" mass="14286">MNLKRAPLSGAASKTRGWSERRRHGRGVREPADVLWETGFGDSCCTSPGDSVWQMKMRAFLTQPSRRLAGKNPPRQPNHRGGSAPTFLGRGGGRALNPGPECQPGEQRWRTALNPLMLFPLLGADKKNPQ</sequence>
<proteinExistence type="predicted"/>
<organism evidence="2 3">
    <name type="scientific">Crenichthys baileyi</name>
    <name type="common">White River springfish</name>
    <dbReference type="NCBI Taxonomy" id="28760"/>
    <lineage>
        <taxon>Eukaryota</taxon>
        <taxon>Metazoa</taxon>
        <taxon>Chordata</taxon>
        <taxon>Craniata</taxon>
        <taxon>Vertebrata</taxon>
        <taxon>Euteleostomi</taxon>
        <taxon>Actinopterygii</taxon>
        <taxon>Neopterygii</taxon>
        <taxon>Teleostei</taxon>
        <taxon>Neoteleostei</taxon>
        <taxon>Acanthomorphata</taxon>
        <taxon>Ovalentaria</taxon>
        <taxon>Atherinomorphae</taxon>
        <taxon>Cyprinodontiformes</taxon>
        <taxon>Goodeidae</taxon>
        <taxon>Crenichthys</taxon>
    </lineage>
</organism>
<dbReference type="AlphaFoldDB" id="A0AAV9S9H5"/>
<comment type="caution">
    <text evidence="2">The sequence shown here is derived from an EMBL/GenBank/DDBJ whole genome shotgun (WGS) entry which is preliminary data.</text>
</comment>